<evidence type="ECO:0000259" key="11">
    <source>
        <dbReference type="Pfam" id="PF04452"/>
    </source>
</evidence>
<dbReference type="Proteomes" id="UP000601435">
    <property type="component" value="Unassembled WGS sequence"/>
</dbReference>
<comment type="subcellular location">
    <subcellularLocation>
        <location evidence="1">Cytoplasm</location>
    </subcellularLocation>
</comment>
<evidence type="ECO:0000256" key="3">
    <source>
        <dbReference type="ARBA" id="ARBA00012328"/>
    </source>
</evidence>
<comment type="similarity">
    <text evidence="2">Belongs to the RNA methyltransferase RsmE family.</text>
</comment>
<keyword evidence="5" id="KW-0698">rRNA processing</keyword>
<organism evidence="12 13">
    <name type="scientific">Symbiodinium necroappetens</name>
    <dbReference type="NCBI Taxonomy" id="1628268"/>
    <lineage>
        <taxon>Eukaryota</taxon>
        <taxon>Sar</taxon>
        <taxon>Alveolata</taxon>
        <taxon>Dinophyceae</taxon>
        <taxon>Suessiales</taxon>
        <taxon>Symbiodiniaceae</taxon>
        <taxon>Symbiodinium</taxon>
    </lineage>
</organism>
<keyword evidence="6" id="KW-0489">Methyltransferase</keyword>
<comment type="function">
    <text evidence="9">Specifically methylates the N3 position of the uracil ring of uridine 1498 (m3U1498) in 16S rRNA. Acts on the fully assembled 30S ribosomal subunit.</text>
</comment>
<evidence type="ECO:0000256" key="8">
    <source>
        <dbReference type="ARBA" id="ARBA00022691"/>
    </source>
</evidence>
<gene>
    <name evidence="12" type="ORF">SNEC2469_LOCUS4922</name>
</gene>
<evidence type="ECO:0000256" key="7">
    <source>
        <dbReference type="ARBA" id="ARBA00022679"/>
    </source>
</evidence>
<dbReference type="PANTHER" id="PTHR30027">
    <property type="entry name" value="RIBOSOMAL RNA SMALL SUBUNIT METHYLTRANSFERASE E"/>
    <property type="match status" value="1"/>
</dbReference>
<keyword evidence="13" id="KW-1185">Reference proteome</keyword>
<protein>
    <recommendedName>
        <fullName evidence="3">16S rRNA (uracil(1498)-N(3))-methyltransferase</fullName>
        <ecNumber evidence="3">2.1.1.193</ecNumber>
    </recommendedName>
</protein>
<sequence length="128" mass="13831">MPFLNRCLAKGLAAARDTTMPKVVVQPNLQELLSQLDHLLPRDQALRLVGHPSGAKLLELSTGRALTQGRREVLVAVGPEAGWSEDEPSELDLLSSAGFQSMSLGQRILRSDVATTTLLAFAEQMLPT</sequence>
<proteinExistence type="inferred from homology"/>
<evidence type="ECO:0000313" key="13">
    <source>
        <dbReference type="Proteomes" id="UP000601435"/>
    </source>
</evidence>
<comment type="caution">
    <text evidence="12">The sequence shown here is derived from an EMBL/GenBank/DDBJ whole genome shotgun (WGS) entry which is preliminary data.</text>
</comment>
<feature type="domain" description="Ribosomal RNA small subunit methyltransferase E methyltransferase" evidence="11">
    <location>
        <begin position="15"/>
        <end position="121"/>
    </location>
</feature>
<dbReference type="Gene3D" id="3.40.1280.10">
    <property type="match status" value="1"/>
</dbReference>
<keyword evidence="8" id="KW-0949">S-adenosyl-L-methionine</keyword>
<evidence type="ECO:0000256" key="6">
    <source>
        <dbReference type="ARBA" id="ARBA00022603"/>
    </source>
</evidence>
<keyword evidence="7" id="KW-0808">Transferase</keyword>
<evidence type="ECO:0000256" key="9">
    <source>
        <dbReference type="ARBA" id="ARBA00025699"/>
    </source>
</evidence>
<dbReference type="InterPro" id="IPR006700">
    <property type="entry name" value="RsmE"/>
</dbReference>
<evidence type="ECO:0000313" key="12">
    <source>
        <dbReference type="EMBL" id="CAE7247687.1"/>
    </source>
</evidence>
<dbReference type="InterPro" id="IPR029026">
    <property type="entry name" value="tRNA_m1G_MTases_N"/>
</dbReference>
<dbReference type="Pfam" id="PF04452">
    <property type="entry name" value="Methyltrans_RNA"/>
    <property type="match status" value="1"/>
</dbReference>
<accession>A0A812LPF0</accession>
<comment type="catalytic activity">
    <reaction evidence="10">
        <text>uridine(1498) in 16S rRNA + S-adenosyl-L-methionine = N(3)-methyluridine(1498) in 16S rRNA + S-adenosyl-L-homocysteine + H(+)</text>
        <dbReference type="Rhea" id="RHEA:42920"/>
        <dbReference type="Rhea" id="RHEA-COMP:10283"/>
        <dbReference type="Rhea" id="RHEA-COMP:10284"/>
        <dbReference type="ChEBI" id="CHEBI:15378"/>
        <dbReference type="ChEBI" id="CHEBI:57856"/>
        <dbReference type="ChEBI" id="CHEBI:59789"/>
        <dbReference type="ChEBI" id="CHEBI:65315"/>
        <dbReference type="ChEBI" id="CHEBI:74502"/>
        <dbReference type="EC" id="2.1.1.193"/>
    </reaction>
</comment>
<name>A0A812LPF0_9DINO</name>
<dbReference type="InterPro" id="IPR029028">
    <property type="entry name" value="Alpha/beta_knot_MTases"/>
</dbReference>
<dbReference type="OrthoDB" id="439093at2759"/>
<dbReference type="InterPro" id="IPR046886">
    <property type="entry name" value="RsmE_MTase_dom"/>
</dbReference>
<dbReference type="GO" id="GO:0005737">
    <property type="term" value="C:cytoplasm"/>
    <property type="evidence" value="ECO:0007669"/>
    <property type="project" value="UniProtKB-SubCell"/>
</dbReference>
<dbReference type="PANTHER" id="PTHR30027:SF3">
    <property type="entry name" value="16S RRNA (URACIL(1498)-N(3))-METHYLTRANSFERASE"/>
    <property type="match status" value="1"/>
</dbReference>
<reference evidence="12" key="1">
    <citation type="submission" date="2021-02" db="EMBL/GenBank/DDBJ databases">
        <authorList>
            <person name="Dougan E. K."/>
            <person name="Rhodes N."/>
            <person name="Thang M."/>
            <person name="Chan C."/>
        </authorList>
    </citation>
    <scope>NUCLEOTIDE SEQUENCE</scope>
</reference>
<dbReference type="SUPFAM" id="SSF75217">
    <property type="entry name" value="alpha/beta knot"/>
    <property type="match status" value="1"/>
</dbReference>
<dbReference type="AlphaFoldDB" id="A0A812LPF0"/>
<dbReference type="EC" id="2.1.1.193" evidence="3"/>
<keyword evidence="4" id="KW-0963">Cytoplasm</keyword>
<evidence type="ECO:0000256" key="10">
    <source>
        <dbReference type="ARBA" id="ARBA00047944"/>
    </source>
</evidence>
<evidence type="ECO:0000256" key="4">
    <source>
        <dbReference type="ARBA" id="ARBA00022490"/>
    </source>
</evidence>
<dbReference type="EMBL" id="CAJNJA010009522">
    <property type="protein sequence ID" value="CAE7247687.1"/>
    <property type="molecule type" value="Genomic_DNA"/>
</dbReference>
<evidence type="ECO:0000256" key="5">
    <source>
        <dbReference type="ARBA" id="ARBA00022552"/>
    </source>
</evidence>
<dbReference type="GO" id="GO:0070475">
    <property type="term" value="P:rRNA base methylation"/>
    <property type="evidence" value="ECO:0007669"/>
    <property type="project" value="TreeGrafter"/>
</dbReference>
<evidence type="ECO:0000256" key="1">
    <source>
        <dbReference type="ARBA" id="ARBA00004496"/>
    </source>
</evidence>
<dbReference type="GO" id="GO:0070042">
    <property type="term" value="F:rRNA (uridine-N3-)-methyltransferase activity"/>
    <property type="evidence" value="ECO:0007669"/>
    <property type="project" value="TreeGrafter"/>
</dbReference>
<evidence type="ECO:0000256" key="2">
    <source>
        <dbReference type="ARBA" id="ARBA00005528"/>
    </source>
</evidence>